<name>A0AAD5PG76_9FUNG</name>
<keyword evidence="4" id="KW-0539">Nucleus</keyword>
<gene>
    <name evidence="6" type="ORF">BDA99DRAFT_503622</name>
</gene>
<proteinExistence type="inferred from homology"/>
<dbReference type="Proteomes" id="UP001209540">
    <property type="component" value="Unassembled WGS sequence"/>
</dbReference>
<reference evidence="6" key="2">
    <citation type="submission" date="2023-02" db="EMBL/GenBank/DDBJ databases">
        <authorList>
            <consortium name="DOE Joint Genome Institute"/>
            <person name="Mondo S.J."/>
            <person name="Chang Y."/>
            <person name="Wang Y."/>
            <person name="Ahrendt S."/>
            <person name="Andreopoulos W."/>
            <person name="Barry K."/>
            <person name="Beard J."/>
            <person name="Benny G.L."/>
            <person name="Blankenship S."/>
            <person name="Bonito G."/>
            <person name="Cuomo C."/>
            <person name="Desiro A."/>
            <person name="Gervers K.A."/>
            <person name="Hundley H."/>
            <person name="Kuo A."/>
            <person name="LaButti K."/>
            <person name="Lang B.F."/>
            <person name="Lipzen A."/>
            <person name="O'Donnell K."/>
            <person name="Pangilinan J."/>
            <person name="Reynolds N."/>
            <person name="Sandor L."/>
            <person name="Smith M.W."/>
            <person name="Tsang A."/>
            <person name="Grigoriev I.V."/>
            <person name="Stajich J.E."/>
            <person name="Spatafora J.W."/>
        </authorList>
    </citation>
    <scope>NUCLEOTIDE SEQUENCE</scope>
    <source>
        <strain evidence="6">RSA 2281</strain>
    </source>
</reference>
<evidence type="ECO:0000256" key="4">
    <source>
        <dbReference type="ARBA" id="ARBA00023242"/>
    </source>
</evidence>
<comment type="similarity">
    <text evidence="2">Belongs to the RRP17 family.</text>
</comment>
<protein>
    <submittedName>
        <fullName evidence="6">Nucleolar protein 12-domain-containing protein</fullName>
    </submittedName>
</protein>
<evidence type="ECO:0000256" key="1">
    <source>
        <dbReference type="ARBA" id="ARBA00004604"/>
    </source>
</evidence>
<dbReference type="PANTHER" id="PTHR14577:SF0">
    <property type="entry name" value="NUCLEOLAR PROTEIN 12"/>
    <property type="match status" value="1"/>
</dbReference>
<comment type="subcellular location">
    <subcellularLocation>
        <location evidence="1">Nucleus</location>
        <location evidence="1">Nucleolus</location>
    </subcellularLocation>
</comment>
<evidence type="ECO:0000256" key="5">
    <source>
        <dbReference type="SAM" id="Coils"/>
    </source>
</evidence>
<comment type="caution">
    <text evidence="6">The sequence shown here is derived from an EMBL/GenBank/DDBJ whole genome shotgun (WGS) entry which is preliminary data.</text>
</comment>
<feature type="coiled-coil region" evidence="5">
    <location>
        <begin position="52"/>
        <end position="90"/>
    </location>
</feature>
<keyword evidence="7" id="KW-1185">Reference proteome</keyword>
<evidence type="ECO:0000313" key="6">
    <source>
        <dbReference type="EMBL" id="KAI9269121.1"/>
    </source>
</evidence>
<evidence type="ECO:0000313" key="7">
    <source>
        <dbReference type="Proteomes" id="UP001209540"/>
    </source>
</evidence>
<dbReference type="GO" id="GO:0019843">
    <property type="term" value="F:rRNA binding"/>
    <property type="evidence" value="ECO:0007669"/>
    <property type="project" value="TreeGrafter"/>
</dbReference>
<dbReference type="AlphaFoldDB" id="A0AAD5PG76"/>
<sequence length="102" mass="12210">MPKANHKKVKNTDILTAGSKAYAKKRRIKKQTIERVDFDPDSRKEYLTGFHKRKVERKKKAQENYQERLRQEKIRDRAALRAERKRQMEQRLSDMQAALKGI</sequence>
<keyword evidence="3 5" id="KW-0175">Coiled coil</keyword>
<evidence type="ECO:0000256" key="3">
    <source>
        <dbReference type="ARBA" id="ARBA00023054"/>
    </source>
</evidence>
<evidence type="ECO:0000256" key="2">
    <source>
        <dbReference type="ARBA" id="ARBA00007175"/>
    </source>
</evidence>
<accession>A0AAD5PG76</accession>
<dbReference type="EMBL" id="JAIXMP010000008">
    <property type="protein sequence ID" value="KAI9269121.1"/>
    <property type="molecule type" value="Genomic_DNA"/>
</dbReference>
<reference evidence="6" key="1">
    <citation type="journal article" date="2022" name="IScience">
        <title>Evolution of zygomycete secretomes and the origins of terrestrial fungal ecologies.</title>
        <authorList>
            <person name="Chang Y."/>
            <person name="Wang Y."/>
            <person name="Mondo S."/>
            <person name="Ahrendt S."/>
            <person name="Andreopoulos W."/>
            <person name="Barry K."/>
            <person name="Beard J."/>
            <person name="Benny G.L."/>
            <person name="Blankenship S."/>
            <person name="Bonito G."/>
            <person name="Cuomo C."/>
            <person name="Desiro A."/>
            <person name="Gervers K.A."/>
            <person name="Hundley H."/>
            <person name="Kuo A."/>
            <person name="LaButti K."/>
            <person name="Lang B.F."/>
            <person name="Lipzen A."/>
            <person name="O'Donnell K."/>
            <person name="Pangilinan J."/>
            <person name="Reynolds N."/>
            <person name="Sandor L."/>
            <person name="Smith M.E."/>
            <person name="Tsang A."/>
            <person name="Grigoriev I.V."/>
            <person name="Stajich J.E."/>
            <person name="Spatafora J.W."/>
        </authorList>
    </citation>
    <scope>NUCLEOTIDE SEQUENCE</scope>
    <source>
        <strain evidence="6">RSA 2281</strain>
    </source>
</reference>
<dbReference type="GO" id="GO:0005730">
    <property type="term" value="C:nucleolus"/>
    <property type="evidence" value="ECO:0007669"/>
    <property type="project" value="UniProtKB-SubCell"/>
</dbReference>
<dbReference type="PANTHER" id="PTHR14577">
    <property type="entry name" value="NUCLEOLAR PROTEIN 12"/>
    <property type="match status" value="1"/>
</dbReference>
<dbReference type="Pfam" id="PF09805">
    <property type="entry name" value="Nop25"/>
    <property type="match status" value="1"/>
</dbReference>
<dbReference type="InterPro" id="IPR019186">
    <property type="entry name" value="Nucleolar_protein_12"/>
</dbReference>
<organism evidence="6 7">
    <name type="scientific">Phascolomyces articulosus</name>
    <dbReference type="NCBI Taxonomy" id="60185"/>
    <lineage>
        <taxon>Eukaryota</taxon>
        <taxon>Fungi</taxon>
        <taxon>Fungi incertae sedis</taxon>
        <taxon>Mucoromycota</taxon>
        <taxon>Mucoromycotina</taxon>
        <taxon>Mucoromycetes</taxon>
        <taxon>Mucorales</taxon>
        <taxon>Lichtheimiaceae</taxon>
        <taxon>Phascolomyces</taxon>
    </lineage>
</organism>